<dbReference type="SUPFAM" id="SSF54427">
    <property type="entry name" value="NTF2-like"/>
    <property type="match status" value="1"/>
</dbReference>
<accession>A0A411EA58</accession>
<protein>
    <submittedName>
        <fullName evidence="2">DUF4440 domain-containing protein</fullName>
    </submittedName>
</protein>
<proteinExistence type="predicted"/>
<dbReference type="RefSeq" id="WP_129605026.1">
    <property type="nucleotide sequence ID" value="NZ_CP035544.1"/>
</dbReference>
<dbReference type="AlphaFoldDB" id="A0A411EA58"/>
<dbReference type="Gene3D" id="3.10.450.50">
    <property type="match status" value="1"/>
</dbReference>
<dbReference type="OrthoDB" id="9812295at2"/>
<name>A0A411EA58_9FLAO</name>
<sequence>MEAINQVISLEKEALKAWSSGNPAGYGVHAHQELIYFDNLGAQNFLEGEEEIKSYAEAAFAELTAHTYEMVGVKAKQYGDTVILGYQYHPTMLDGSPSMNWAATVVYSLIEDSWKMVHTSWTMLMPPPER</sequence>
<dbReference type="KEGG" id="mur:EQY75_08740"/>
<dbReference type="Pfam" id="PF13474">
    <property type="entry name" value="SnoaL_3"/>
    <property type="match status" value="1"/>
</dbReference>
<dbReference type="InterPro" id="IPR032710">
    <property type="entry name" value="NTF2-like_dom_sf"/>
</dbReference>
<dbReference type="Proteomes" id="UP000290889">
    <property type="component" value="Chromosome"/>
</dbReference>
<keyword evidence="3" id="KW-1185">Reference proteome</keyword>
<evidence type="ECO:0000259" key="1">
    <source>
        <dbReference type="Pfam" id="PF13474"/>
    </source>
</evidence>
<evidence type="ECO:0000313" key="2">
    <source>
        <dbReference type="EMBL" id="QBA64605.1"/>
    </source>
</evidence>
<organism evidence="2 3">
    <name type="scientific">Muriicola soli</name>
    <dbReference type="NCBI Taxonomy" id="2507538"/>
    <lineage>
        <taxon>Bacteria</taxon>
        <taxon>Pseudomonadati</taxon>
        <taxon>Bacteroidota</taxon>
        <taxon>Flavobacteriia</taxon>
        <taxon>Flavobacteriales</taxon>
        <taxon>Flavobacteriaceae</taxon>
        <taxon>Muriicola</taxon>
    </lineage>
</organism>
<gene>
    <name evidence="2" type="ORF">EQY75_08740</name>
</gene>
<evidence type="ECO:0000313" key="3">
    <source>
        <dbReference type="Proteomes" id="UP000290889"/>
    </source>
</evidence>
<reference evidence="2 3" key="1">
    <citation type="submission" date="2019-01" db="EMBL/GenBank/DDBJ databases">
        <title>Muriicola soli sp. nov., isolated from soil.</title>
        <authorList>
            <person name="Kang H.J."/>
            <person name="Kim S.B."/>
        </authorList>
    </citation>
    <scope>NUCLEOTIDE SEQUENCE [LARGE SCALE GENOMIC DNA]</scope>
    <source>
        <strain evidence="2 3">MMS17-SY002</strain>
    </source>
</reference>
<feature type="domain" description="SnoaL-like" evidence="1">
    <location>
        <begin position="12"/>
        <end position="120"/>
    </location>
</feature>
<dbReference type="InterPro" id="IPR037401">
    <property type="entry name" value="SnoaL-like"/>
</dbReference>
<dbReference type="EMBL" id="CP035544">
    <property type="protein sequence ID" value="QBA64605.1"/>
    <property type="molecule type" value="Genomic_DNA"/>
</dbReference>